<reference evidence="1" key="1">
    <citation type="submission" date="2021-01" db="EMBL/GenBank/DDBJ databases">
        <authorList>
            <person name="Corre E."/>
            <person name="Pelletier E."/>
            <person name="Niang G."/>
            <person name="Scheremetjew M."/>
            <person name="Finn R."/>
            <person name="Kale V."/>
            <person name="Holt S."/>
            <person name="Cochrane G."/>
            <person name="Meng A."/>
            <person name="Brown T."/>
            <person name="Cohen L."/>
        </authorList>
    </citation>
    <scope>NUCLEOTIDE SEQUENCE</scope>
    <source>
        <strain evidence="1">CCMP1594</strain>
    </source>
</reference>
<accession>A0A7S4G556</accession>
<sequence length="99" mass="11387">MELKPTPLKPVVELCGYMGWVKVLRAISCTVLQTLLVTWRDIGLCRRLHGFANAVGYMACVHGTWAIAHGATRFEEEAQRYWKWGRLVGPTQQKCWLRQ</sequence>
<protein>
    <submittedName>
        <fullName evidence="1">Uncharacterized protein</fullName>
    </submittedName>
</protein>
<dbReference type="AlphaFoldDB" id="A0A7S4G556"/>
<organism evidence="1">
    <name type="scientific">Eutreptiella gymnastica</name>
    <dbReference type="NCBI Taxonomy" id="73025"/>
    <lineage>
        <taxon>Eukaryota</taxon>
        <taxon>Discoba</taxon>
        <taxon>Euglenozoa</taxon>
        <taxon>Euglenida</taxon>
        <taxon>Spirocuta</taxon>
        <taxon>Euglenophyceae</taxon>
        <taxon>Eutreptiales</taxon>
        <taxon>Eutreptiaceae</taxon>
        <taxon>Eutreptiella</taxon>
    </lineage>
</organism>
<dbReference type="EMBL" id="HBJA01106519">
    <property type="protein sequence ID" value="CAE0825545.1"/>
    <property type="molecule type" value="Transcribed_RNA"/>
</dbReference>
<name>A0A7S4G556_9EUGL</name>
<evidence type="ECO:0000313" key="1">
    <source>
        <dbReference type="EMBL" id="CAE0825545.1"/>
    </source>
</evidence>
<gene>
    <name evidence="1" type="ORF">EGYM00163_LOCUS36794</name>
</gene>
<proteinExistence type="predicted"/>